<dbReference type="Proteomes" id="UP000323671">
    <property type="component" value="Chromosome"/>
</dbReference>
<dbReference type="InterPro" id="IPR029052">
    <property type="entry name" value="Metallo-depent_PP-like"/>
</dbReference>
<dbReference type="KEGG" id="otr:OTERR_13440"/>
<dbReference type="AlphaFoldDB" id="A0A5C1E7C3"/>
<keyword evidence="1" id="KW-0732">Signal</keyword>
<protein>
    <submittedName>
        <fullName evidence="2">Uncharacterized protein</fullName>
    </submittedName>
</protein>
<sequence>MNHFLRRQQAARTAKRPLLPLRLAAVLAALLATAPLPATAQERYTFALIGDVPYSGYERAELPKMLAAIAEENVAFVVHDGDIKGGREPCSDALLRERHTMLDASPVPLFYTPGDNEWTDCDRATAGHFQPEERLAALRRLFFAHGRSLGRTTLPLEQPTGPWSEYQENARWTLGPVRFITLNVTGSNNNYGPGPKPSAEFMRRGAANRAWLGESFALARQEGAKGVVVIIQANPGWKHYEGGLTHQGYRDFLDQLKAETLAFDGPVVLVHGDTHWNRIDHPLRDPITREPLQRFTRVETFGYPIMGWVKGIIDPASPTLFRFETRAWPPR</sequence>
<evidence type="ECO:0000313" key="2">
    <source>
        <dbReference type="EMBL" id="QEL64820.1"/>
    </source>
</evidence>
<keyword evidence="3" id="KW-1185">Reference proteome</keyword>
<accession>A0A5C1E7C3</accession>
<organism evidence="2 3">
    <name type="scientific">Oryzomicrobium terrae</name>
    <dbReference type="NCBI Taxonomy" id="1735038"/>
    <lineage>
        <taxon>Bacteria</taxon>
        <taxon>Pseudomonadati</taxon>
        <taxon>Pseudomonadota</taxon>
        <taxon>Betaproteobacteria</taxon>
        <taxon>Rhodocyclales</taxon>
        <taxon>Rhodocyclaceae</taxon>
        <taxon>Oryzomicrobium</taxon>
    </lineage>
</organism>
<evidence type="ECO:0000313" key="3">
    <source>
        <dbReference type="Proteomes" id="UP000323671"/>
    </source>
</evidence>
<dbReference type="CDD" id="cd00838">
    <property type="entry name" value="MPP_superfamily"/>
    <property type="match status" value="1"/>
</dbReference>
<proteinExistence type="predicted"/>
<feature type="signal peptide" evidence="1">
    <location>
        <begin position="1"/>
        <end position="40"/>
    </location>
</feature>
<reference evidence="2 3" key="1">
    <citation type="submission" date="2017-07" db="EMBL/GenBank/DDBJ databases">
        <title>Complete genome sequence of Oryzomicrobium terrae TPP412.</title>
        <authorList>
            <person name="Chiu L.-W."/>
            <person name="Lo K.-J."/>
            <person name="Tsai Y.-M."/>
            <person name="Lin S.-S."/>
            <person name="Kuo C.-H."/>
            <person name="Liu C.-T."/>
        </authorList>
    </citation>
    <scope>NUCLEOTIDE SEQUENCE [LARGE SCALE GENOMIC DNA]</scope>
    <source>
        <strain evidence="2 3">TPP412</strain>
    </source>
</reference>
<dbReference type="SUPFAM" id="SSF56300">
    <property type="entry name" value="Metallo-dependent phosphatases"/>
    <property type="match status" value="1"/>
</dbReference>
<dbReference type="RefSeq" id="WP_149425258.1">
    <property type="nucleotide sequence ID" value="NZ_CP022579.1"/>
</dbReference>
<feature type="chain" id="PRO_5022993029" evidence="1">
    <location>
        <begin position="41"/>
        <end position="331"/>
    </location>
</feature>
<name>A0A5C1E7C3_9RHOO</name>
<gene>
    <name evidence="2" type="ORF">OTERR_13440</name>
</gene>
<evidence type="ECO:0000256" key="1">
    <source>
        <dbReference type="SAM" id="SignalP"/>
    </source>
</evidence>
<dbReference type="EMBL" id="CP022579">
    <property type="protein sequence ID" value="QEL64820.1"/>
    <property type="molecule type" value="Genomic_DNA"/>
</dbReference>